<dbReference type="Proteomes" id="UP000015520">
    <property type="component" value="Unassembled WGS sequence"/>
</dbReference>
<dbReference type="Gene3D" id="1.10.3210.10">
    <property type="entry name" value="Hypothetical protein af1432"/>
    <property type="match status" value="1"/>
</dbReference>
<evidence type="ECO:0000313" key="2">
    <source>
        <dbReference type="EMBL" id="EQB40341.1"/>
    </source>
</evidence>
<dbReference type="AlphaFoldDB" id="T0JQC7"/>
<dbReference type="EMBL" id="AUPZ01000002">
    <property type="protein sequence ID" value="EQB40341.1"/>
    <property type="molecule type" value="Genomic_DNA"/>
</dbReference>
<dbReference type="Pfam" id="PF08668">
    <property type="entry name" value="HDOD"/>
    <property type="match status" value="1"/>
</dbReference>
<dbReference type="PATRIC" id="fig|1172190.3.peg.130"/>
<sequence length="427" mass="49173">MYTFILKFILENAMNPNLYIARQPILSNDESIFAFEMLYRDSNKSSNIQDDREATVAVLSNILNKFGVKNLLGDKKAFIKADKNFLMHDVVFYIPKEYFIFSLQASMNLTDELKTRITELSELGYTLAINDVLLTKEVLESFSSLLKYVSYIKVDINTTEQNLELLKDIEAQIIFTKVETHELYDKAKKYDAKLIQGYFFAKPKILEQEKFDPQSLRAVELCNFMMSDASIDEIVEKFEQNHAISLQLLKYVNSGFFHFRHTISSIRQVLTLMGRTPLTQWLMLMMYSTKSSQSEQDGETALMQLLKSRTDLMVEVSKQLKDTGIENLTSKVYFLGVLSLLDALFNASIRRVLDELNIDIEIKDAIVDGKGVLGEILIFAKSLEDFNIKEVETFCEKYKIDTQSLEDLSLEVIRSANEFELSRTKIS</sequence>
<reference evidence="2 3" key="1">
    <citation type="submission" date="2013-07" db="EMBL/GenBank/DDBJ databases">
        <title>Sulfurimonas hongkongensis AST-10 Genome Sequencing.</title>
        <authorList>
            <person name="Cai L."/>
            <person name="Zhang T."/>
        </authorList>
    </citation>
    <scope>NUCLEOTIDE SEQUENCE [LARGE SCALE GENOMIC DNA]</scope>
    <source>
        <strain evidence="2 3">AST-10</strain>
    </source>
</reference>
<dbReference type="STRING" id="1172190.M947_00670"/>
<dbReference type="Gene3D" id="3.20.20.450">
    <property type="entry name" value="EAL domain"/>
    <property type="match status" value="1"/>
</dbReference>
<dbReference type="PIRSF" id="PIRSF003180">
    <property type="entry name" value="DiGMPpdiest_YuxH"/>
    <property type="match status" value="1"/>
</dbReference>
<feature type="domain" description="HDOD" evidence="1">
    <location>
        <begin position="211"/>
        <end position="404"/>
    </location>
</feature>
<accession>T0JQC7</accession>
<keyword evidence="3" id="KW-1185">Reference proteome</keyword>
<dbReference type="eggNOG" id="COG3434">
    <property type="taxonomic scope" value="Bacteria"/>
</dbReference>
<proteinExistence type="predicted"/>
<organism evidence="2 3">
    <name type="scientific">Sulfurimonas hongkongensis</name>
    <dbReference type="NCBI Taxonomy" id="1172190"/>
    <lineage>
        <taxon>Bacteria</taxon>
        <taxon>Pseudomonadati</taxon>
        <taxon>Campylobacterota</taxon>
        <taxon>Epsilonproteobacteria</taxon>
        <taxon>Campylobacterales</taxon>
        <taxon>Sulfurimonadaceae</taxon>
        <taxon>Sulfurimonas</taxon>
    </lineage>
</organism>
<evidence type="ECO:0000313" key="3">
    <source>
        <dbReference type="Proteomes" id="UP000015520"/>
    </source>
</evidence>
<name>T0JQC7_9BACT</name>
<gene>
    <name evidence="2" type="ORF">M947_00670</name>
</gene>
<dbReference type="SUPFAM" id="SSF109604">
    <property type="entry name" value="HD-domain/PDEase-like"/>
    <property type="match status" value="1"/>
</dbReference>
<dbReference type="InterPro" id="IPR013976">
    <property type="entry name" value="HDOD"/>
</dbReference>
<dbReference type="PANTHER" id="PTHR33525">
    <property type="match status" value="1"/>
</dbReference>
<dbReference type="PANTHER" id="PTHR33525:SF4">
    <property type="entry name" value="CYCLIC DI-GMP PHOSPHODIESTERASE CDGJ"/>
    <property type="match status" value="1"/>
</dbReference>
<comment type="caution">
    <text evidence="2">The sequence shown here is derived from an EMBL/GenBank/DDBJ whole genome shotgun (WGS) entry which is preliminary data.</text>
</comment>
<dbReference type="PROSITE" id="PS51833">
    <property type="entry name" value="HDOD"/>
    <property type="match status" value="1"/>
</dbReference>
<dbReference type="SUPFAM" id="SSF141868">
    <property type="entry name" value="EAL domain-like"/>
    <property type="match status" value="1"/>
</dbReference>
<dbReference type="InterPro" id="IPR014408">
    <property type="entry name" value="dGMP_Pdiesterase_EAL/HD-GYP"/>
</dbReference>
<dbReference type="InterPro" id="IPR035919">
    <property type="entry name" value="EAL_sf"/>
</dbReference>
<protein>
    <recommendedName>
        <fullName evidence="1">HDOD domain-containing protein</fullName>
    </recommendedName>
</protein>
<dbReference type="RefSeq" id="WP_021286419.1">
    <property type="nucleotide sequence ID" value="NZ_AUPZ01000002.1"/>
</dbReference>
<evidence type="ECO:0000259" key="1">
    <source>
        <dbReference type="PROSITE" id="PS51833"/>
    </source>
</evidence>
<dbReference type="InterPro" id="IPR052340">
    <property type="entry name" value="RNase_Y/CdgJ"/>
</dbReference>